<dbReference type="InterPro" id="IPR002821">
    <property type="entry name" value="Hydantoinase_A"/>
</dbReference>
<sequence>MDHVDNKKWQFWVDRGGTFTDIVARKPDGTLKTHKLLSENPEVYPDAAVHGIKSLLNLAPGEDIPPGHIAALKMGTTVATNALLERKGERTVLLITKGLRDLLRIGYQNRPDLFALNIQLPELLYEEVIEIDERVAADGEIIRALDTTKAREALSRAYGKGYRSVAIALMHGYKYTDHEVRLGEMARQSGFTQVSLSHEASPLIKLVSRGDTAVVDAYLSPILRRYIHQVASALNAKDGGCDSLMFMQSNGGLTDADRFQGKDAILSGPAGGVVGMVRTAADLGFDRLIGFDMGGTSTDVCHHAGEFERSFETEVAGVRMRAPMMSIHTVAAGGGSILSYSDGRMQVGPESAGANPGPAAYRRGGPLTVTDCNVLLGKLQPSQFPSVFGPDADQPLDADVVREKFTALKVEIGTDKPIEEIAEGYLRIAVENMANAIKQISVQRGYDVTQYTMNCFGGAGGQHACLVADTLGMESIFIHPFAGVLSAFGMGLADVRSIHEHQFAGPIDDTVQAEIALGDLIAAAQAEVRSQGIADKDISTVVAAHIRTDGAHQTLEVPFGTPRDMTESFNKAHKTRFGFVPENATLIIDLLTAEAIGSTGETVTLPDTTQIDEGGKTAQMYVNGTWTDVPLVNRAGLATGDTVTGPAILTEPTGTNIIEDGWQSECAAGGNLVLRRVVPLERVEAIGTSVDPVMLEVFNNLYMSIAEQMGATLANTAFSVNIKERLDFSCAIFDHNGDLVANAPHVPVHLGSMSGSVRSILHQNAGKIRPGDVFMMNNPFNGGTHLPDVTVITPVFDAAGENIIYTVASRGHHADIGGTTPGSAPPDSRHIDEEGVLIDNFLLVKQGVLQEAQTRELLSSAKYPCRNVDQNMADLAAQIAANATGERELQKITRQFGLDVVHAYMGHVQDNAEESVRRVLEVLHDCDFTYPLDSGAQIKVKISVDKKARTADIDFTGTSKQDELNYNAPLSICRAVVLYVFRTLVGANIPMNEGCMKPLHLTVPKGSMINPDAPAAVISGNTEVSQAIADTLYGALGVVAGSQGTMNNFVYGNDDVQNYETICGGTGAGDGFDGASAVHSHMTNTRMTDPEVLETRFPVRVEEFSIRRGSGGDGAFKGGDGIIRKLRFMEPMTVTTLTSHRKTAPHGASGGAPGAMGENAVVRVDGTQIAMQGNDVAQMDVGDVFVLKSPGGGGYGKAQS</sequence>
<proteinExistence type="inferred from homology"/>
<name>A0A0U1NP15_9RHOB</name>
<dbReference type="Pfam" id="PF01968">
    <property type="entry name" value="Hydantoinase_A"/>
    <property type="match status" value="1"/>
</dbReference>
<protein>
    <submittedName>
        <fullName evidence="6">Acetophenone carboxylase gamma subunit</fullName>
        <ecNumber evidence="6">6.4.1.8</ecNumber>
    </submittedName>
</protein>
<dbReference type="InterPro" id="IPR008040">
    <property type="entry name" value="Hydant_A_N"/>
</dbReference>
<dbReference type="EC" id="6.4.1.8" evidence="6"/>
<dbReference type="RefSeq" id="WP_048599860.1">
    <property type="nucleotide sequence ID" value="NZ_CVPC01000020.1"/>
</dbReference>
<evidence type="ECO:0000259" key="5">
    <source>
        <dbReference type="Pfam" id="PF05378"/>
    </source>
</evidence>
<dbReference type="InterPro" id="IPR045079">
    <property type="entry name" value="Oxoprolinase-like"/>
</dbReference>
<dbReference type="InterPro" id="IPR003692">
    <property type="entry name" value="Hydantoinase_B"/>
</dbReference>
<evidence type="ECO:0000313" key="6">
    <source>
        <dbReference type="EMBL" id="CRK76456.1"/>
    </source>
</evidence>
<feature type="domain" description="Hydantoinase A/oxoprolinase" evidence="3">
    <location>
        <begin position="209"/>
        <end position="497"/>
    </location>
</feature>
<dbReference type="GO" id="GO:0006749">
    <property type="term" value="P:glutathione metabolic process"/>
    <property type="evidence" value="ECO:0007669"/>
    <property type="project" value="TreeGrafter"/>
</dbReference>
<keyword evidence="6" id="KW-0436">Ligase</keyword>
<dbReference type="Proteomes" id="UP000048949">
    <property type="component" value="Unassembled WGS sequence"/>
</dbReference>
<gene>
    <name evidence="6" type="primary">apc3</name>
    <name evidence="6" type="ORF">NIG5292_02519</name>
</gene>
<dbReference type="GO" id="GO:0005829">
    <property type="term" value="C:cytosol"/>
    <property type="evidence" value="ECO:0007669"/>
    <property type="project" value="TreeGrafter"/>
</dbReference>
<dbReference type="STRING" id="282199.GCA_001049735_02518"/>
<feature type="domain" description="Hydantoinase B/oxoprolinase" evidence="4">
    <location>
        <begin position="691"/>
        <end position="1197"/>
    </location>
</feature>
<dbReference type="PANTHER" id="PTHR11365">
    <property type="entry name" value="5-OXOPROLINASE RELATED"/>
    <property type="match status" value="1"/>
</dbReference>
<dbReference type="AlphaFoldDB" id="A0A0U1NP15"/>
<dbReference type="Pfam" id="PF05378">
    <property type="entry name" value="Hydant_A_N"/>
    <property type="match status" value="1"/>
</dbReference>
<dbReference type="GO" id="GO:0017168">
    <property type="term" value="F:5-oxoprolinase (ATP-hydrolyzing) activity"/>
    <property type="evidence" value="ECO:0007669"/>
    <property type="project" value="TreeGrafter"/>
</dbReference>
<comment type="similarity">
    <text evidence="1">Belongs to the oxoprolinase family.</text>
</comment>
<dbReference type="EMBL" id="CVQV01000020">
    <property type="protein sequence ID" value="CRK76456.1"/>
    <property type="molecule type" value="Genomic_DNA"/>
</dbReference>
<reference evidence="6 7" key="1">
    <citation type="submission" date="2015-04" db="EMBL/GenBank/DDBJ databases">
        <authorList>
            <person name="Syromyatnikov M.Y."/>
            <person name="Popov V.N."/>
        </authorList>
    </citation>
    <scope>NUCLEOTIDE SEQUENCE [LARGE SCALE GENOMIC DNA]</scope>
    <source>
        <strain evidence="6 7">CECT 5292</strain>
    </source>
</reference>
<evidence type="ECO:0000313" key="7">
    <source>
        <dbReference type="Proteomes" id="UP000048949"/>
    </source>
</evidence>
<evidence type="ECO:0000256" key="2">
    <source>
        <dbReference type="SAM" id="MobiDB-lite"/>
    </source>
</evidence>
<dbReference type="Pfam" id="PF02538">
    <property type="entry name" value="Hydantoinase_B"/>
    <property type="match status" value="1"/>
</dbReference>
<organism evidence="6 7">
    <name type="scientific">Nereida ignava</name>
    <dbReference type="NCBI Taxonomy" id="282199"/>
    <lineage>
        <taxon>Bacteria</taxon>
        <taxon>Pseudomonadati</taxon>
        <taxon>Pseudomonadota</taxon>
        <taxon>Alphaproteobacteria</taxon>
        <taxon>Rhodobacterales</taxon>
        <taxon>Roseobacteraceae</taxon>
        <taxon>Nereida</taxon>
    </lineage>
</organism>
<keyword evidence="7" id="KW-1185">Reference proteome</keyword>
<dbReference type="OrthoDB" id="9759608at2"/>
<dbReference type="PANTHER" id="PTHR11365:SF23">
    <property type="entry name" value="HYPOTHETICAL 5-OXOPROLINASE (EUROFUNG)-RELATED"/>
    <property type="match status" value="1"/>
</dbReference>
<accession>A0A0U1NP15</accession>
<evidence type="ECO:0000259" key="4">
    <source>
        <dbReference type="Pfam" id="PF02538"/>
    </source>
</evidence>
<feature type="region of interest" description="Disordered" evidence="2">
    <location>
        <begin position="1136"/>
        <end position="1157"/>
    </location>
</feature>
<dbReference type="GO" id="GO:0016874">
    <property type="term" value="F:ligase activity"/>
    <property type="evidence" value="ECO:0007669"/>
    <property type="project" value="UniProtKB-KW"/>
</dbReference>
<feature type="domain" description="Hydantoinase/oxoprolinase N-terminal" evidence="5">
    <location>
        <begin position="11"/>
        <end position="188"/>
    </location>
</feature>
<evidence type="ECO:0000256" key="1">
    <source>
        <dbReference type="ARBA" id="ARBA00010403"/>
    </source>
</evidence>
<evidence type="ECO:0000259" key="3">
    <source>
        <dbReference type="Pfam" id="PF01968"/>
    </source>
</evidence>